<dbReference type="AlphaFoldDB" id="A0A7T5R2N8"/>
<organism evidence="3 4">
    <name type="scientific">Micavibrio aeruginosavorus</name>
    <dbReference type="NCBI Taxonomy" id="349221"/>
    <lineage>
        <taxon>Bacteria</taxon>
        <taxon>Pseudomonadati</taxon>
        <taxon>Bdellovibrionota</taxon>
        <taxon>Bdellovibrionia</taxon>
        <taxon>Bdellovibrionales</taxon>
        <taxon>Pseudobdellovibrionaceae</taxon>
        <taxon>Micavibrio</taxon>
    </lineage>
</organism>
<protein>
    <submittedName>
        <fullName evidence="3">Glycosyltransferase family 9 protein</fullName>
    </submittedName>
</protein>
<dbReference type="GO" id="GO:0005829">
    <property type="term" value="C:cytosol"/>
    <property type="evidence" value="ECO:0007669"/>
    <property type="project" value="TreeGrafter"/>
</dbReference>
<dbReference type="PANTHER" id="PTHR30160">
    <property type="entry name" value="TETRAACYLDISACCHARIDE 4'-KINASE-RELATED"/>
    <property type="match status" value="1"/>
</dbReference>
<dbReference type="Gene3D" id="3.40.50.2000">
    <property type="entry name" value="Glycogen Phosphorylase B"/>
    <property type="match status" value="2"/>
</dbReference>
<dbReference type="CDD" id="cd03789">
    <property type="entry name" value="GT9_LPS_heptosyltransferase"/>
    <property type="match status" value="1"/>
</dbReference>
<dbReference type="PANTHER" id="PTHR30160:SF1">
    <property type="entry name" value="LIPOPOLYSACCHARIDE 1,2-N-ACETYLGLUCOSAMINETRANSFERASE-RELATED"/>
    <property type="match status" value="1"/>
</dbReference>
<sequence length="333" mass="36726">MTLTASIPLQADLAYETPPHKNVLVIKLGALGDFIQALGPMAAIRRHHPDADITLLTTQPYVSFGLACGYVNRVWTDSKPGWTDVKGWLSFRKKLTSAGFDRVYDLQNNDRTALYLRLFPSARRPEWVGAASGASHRNNSPERTAGHAIEGHIQTLALAGIHDVVIDDLRWVEGNLQRFMQENGLRKPYVLLVPGASPERPEKRWPAQNYAQIARLIDGWGFQPVIIGTRHETFLAETICRTHPATIDLTGKTALFDIAVLARHAAGAIGNDTGPMHMIAPTGCPSLVLFSKHSNPVRHAPCGPIVKTHQVEDLSTLSVDDVTGFLSARWFRQ</sequence>
<reference evidence="3 4" key="1">
    <citation type="submission" date="2020-07" db="EMBL/GenBank/DDBJ databases">
        <title>Huge and variable diversity of episymbiotic CPR bacteria and DPANN archaea in groundwater ecosystems.</title>
        <authorList>
            <person name="He C.Y."/>
            <person name="Keren R."/>
            <person name="Whittaker M."/>
            <person name="Farag I.F."/>
            <person name="Doudna J."/>
            <person name="Cate J.H.D."/>
            <person name="Banfield J.F."/>
        </authorList>
    </citation>
    <scope>NUCLEOTIDE SEQUENCE [LARGE SCALE GENOMIC DNA]</scope>
    <source>
        <strain evidence="3">NC_groundwater_70_Ag_B-0.1um_54_66</strain>
    </source>
</reference>
<name>A0A7T5R2N8_9BACT</name>
<evidence type="ECO:0000256" key="2">
    <source>
        <dbReference type="ARBA" id="ARBA00022679"/>
    </source>
</evidence>
<dbReference type="Pfam" id="PF01075">
    <property type="entry name" value="Glyco_transf_9"/>
    <property type="match status" value="1"/>
</dbReference>
<dbReference type="Proteomes" id="UP000595362">
    <property type="component" value="Chromosome"/>
</dbReference>
<dbReference type="GO" id="GO:0008713">
    <property type="term" value="F:ADP-heptose-lipopolysaccharide heptosyltransferase activity"/>
    <property type="evidence" value="ECO:0007669"/>
    <property type="project" value="TreeGrafter"/>
</dbReference>
<evidence type="ECO:0000313" key="3">
    <source>
        <dbReference type="EMBL" id="QQG36341.1"/>
    </source>
</evidence>
<dbReference type="EMBL" id="CP066681">
    <property type="protein sequence ID" value="QQG36341.1"/>
    <property type="molecule type" value="Genomic_DNA"/>
</dbReference>
<proteinExistence type="predicted"/>
<evidence type="ECO:0000313" key="4">
    <source>
        <dbReference type="Proteomes" id="UP000595362"/>
    </source>
</evidence>
<dbReference type="SUPFAM" id="SSF53756">
    <property type="entry name" value="UDP-Glycosyltransferase/glycogen phosphorylase"/>
    <property type="match status" value="1"/>
</dbReference>
<keyword evidence="1" id="KW-0328">Glycosyltransferase</keyword>
<dbReference type="InterPro" id="IPR002201">
    <property type="entry name" value="Glyco_trans_9"/>
</dbReference>
<evidence type="ECO:0000256" key="1">
    <source>
        <dbReference type="ARBA" id="ARBA00022676"/>
    </source>
</evidence>
<dbReference type="InterPro" id="IPR051199">
    <property type="entry name" value="LPS_LOS_Heptosyltrfase"/>
</dbReference>
<accession>A0A7T5R2N8</accession>
<dbReference type="GO" id="GO:0009244">
    <property type="term" value="P:lipopolysaccharide core region biosynthetic process"/>
    <property type="evidence" value="ECO:0007669"/>
    <property type="project" value="TreeGrafter"/>
</dbReference>
<gene>
    <name evidence="3" type="ORF">HYS17_00680</name>
</gene>
<keyword evidence="2 3" id="KW-0808">Transferase</keyword>